<organism evidence="1 2">
    <name type="scientific">Phytophthora cactorum</name>
    <dbReference type="NCBI Taxonomy" id="29920"/>
    <lineage>
        <taxon>Eukaryota</taxon>
        <taxon>Sar</taxon>
        <taxon>Stramenopiles</taxon>
        <taxon>Oomycota</taxon>
        <taxon>Peronosporomycetes</taxon>
        <taxon>Peronosporales</taxon>
        <taxon>Peronosporaceae</taxon>
        <taxon>Phytophthora</taxon>
    </lineage>
</organism>
<dbReference type="OrthoDB" id="126368at2759"/>
<evidence type="ECO:0000313" key="2">
    <source>
        <dbReference type="Proteomes" id="UP000688947"/>
    </source>
</evidence>
<evidence type="ECO:0008006" key="3">
    <source>
        <dbReference type="Google" id="ProtNLM"/>
    </source>
</evidence>
<accession>A0A8T1TYU8</accession>
<comment type="caution">
    <text evidence="1">The sequence shown here is derived from an EMBL/GenBank/DDBJ whole genome shotgun (WGS) entry which is preliminary data.</text>
</comment>
<reference evidence="1" key="1">
    <citation type="submission" date="2021-01" db="EMBL/GenBank/DDBJ databases">
        <title>Phytophthora aleatoria, a newly-described species from Pinus radiata is distinct from Phytophthora cactorum isolates based on comparative genomics.</title>
        <authorList>
            <person name="Mcdougal R."/>
            <person name="Panda P."/>
            <person name="Williams N."/>
            <person name="Studholme D.J."/>
        </authorList>
    </citation>
    <scope>NUCLEOTIDE SEQUENCE</scope>
    <source>
        <strain evidence="1">NZFS 3830</strain>
    </source>
</reference>
<dbReference type="EMBL" id="JAENGZ010001207">
    <property type="protein sequence ID" value="KAG6949777.1"/>
    <property type="molecule type" value="Genomic_DNA"/>
</dbReference>
<sequence>MSARSSQGAEVAIGGGLTDRASLDATVAVVDATTIHNACISSKTRNKYTGNINGIETWIHKELSDQNTARLFYSSNDLNLEEFTPAFFEKFLVYKMCRAKSVTLSGYRSTIKDLYRLNALHCLWNMVMI</sequence>
<dbReference type="Proteomes" id="UP000688947">
    <property type="component" value="Unassembled WGS sequence"/>
</dbReference>
<gene>
    <name evidence="1" type="ORF">JG687_00014637</name>
</gene>
<name>A0A8T1TYU8_9STRA</name>
<protein>
    <recommendedName>
        <fullName evidence="3">Core-binding (CB) domain-containing protein</fullName>
    </recommendedName>
</protein>
<proteinExistence type="predicted"/>
<evidence type="ECO:0000313" key="1">
    <source>
        <dbReference type="EMBL" id="KAG6949777.1"/>
    </source>
</evidence>
<dbReference type="AlphaFoldDB" id="A0A8T1TYU8"/>